<protein>
    <recommendedName>
        <fullName evidence="4">DUF1761 domain-containing protein</fullName>
    </recommendedName>
</protein>
<evidence type="ECO:0000256" key="1">
    <source>
        <dbReference type="SAM" id="Phobius"/>
    </source>
</evidence>
<keyword evidence="1" id="KW-1133">Transmembrane helix</keyword>
<accession>A0A7X0JWX5</accession>
<feature type="transmembrane region" description="Helical" evidence="1">
    <location>
        <begin position="55"/>
        <end position="75"/>
    </location>
</feature>
<keyword evidence="1" id="KW-0812">Transmembrane</keyword>
<comment type="caution">
    <text evidence="2">The sequence shown here is derived from an EMBL/GenBank/DDBJ whole genome shotgun (WGS) entry which is preliminary data.</text>
</comment>
<keyword evidence="3" id="KW-1185">Reference proteome</keyword>
<name>A0A7X0JWX5_9GAMM</name>
<proteinExistence type="predicted"/>
<feature type="transmembrane region" description="Helical" evidence="1">
    <location>
        <begin position="6"/>
        <end position="24"/>
    </location>
</feature>
<organism evidence="2 3">
    <name type="scientific">Pseudoteredinibacter isoporae</name>
    <dbReference type="NCBI Taxonomy" id="570281"/>
    <lineage>
        <taxon>Bacteria</taxon>
        <taxon>Pseudomonadati</taxon>
        <taxon>Pseudomonadota</taxon>
        <taxon>Gammaproteobacteria</taxon>
        <taxon>Cellvibrionales</taxon>
        <taxon>Cellvibrionaceae</taxon>
        <taxon>Pseudoteredinibacter</taxon>
    </lineage>
</organism>
<dbReference type="Proteomes" id="UP000528457">
    <property type="component" value="Unassembled WGS sequence"/>
</dbReference>
<evidence type="ECO:0008006" key="4">
    <source>
        <dbReference type="Google" id="ProtNLM"/>
    </source>
</evidence>
<reference evidence="2 3" key="1">
    <citation type="submission" date="2020-08" db="EMBL/GenBank/DDBJ databases">
        <title>Genomic Encyclopedia of Type Strains, Phase IV (KMG-IV): sequencing the most valuable type-strain genomes for metagenomic binning, comparative biology and taxonomic classification.</title>
        <authorList>
            <person name="Goeker M."/>
        </authorList>
    </citation>
    <scope>NUCLEOTIDE SEQUENCE [LARGE SCALE GENOMIC DNA]</scope>
    <source>
        <strain evidence="2 3">DSM 22368</strain>
    </source>
</reference>
<evidence type="ECO:0000313" key="2">
    <source>
        <dbReference type="EMBL" id="MBB6523015.1"/>
    </source>
</evidence>
<dbReference type="AlphaFoldDB" id="A0A7X0JWX5"/>
<gene>
    <name evidence="2" type="ORF">HNR48_003317</name>
</gene>
<feature type="transmembrane region" description="Helical" evidence="1">
    <location>
        <begin position="120"/>
        <end position="143"/>
    </location>
</feature>
<dbReference type="EMBL" id="JACHHT010000003">
    <property type="protein sequence ID" value="MBB6523015.1"/>
    <property type="molecule type" value="Genomic_DNA"/>
</dbReference>
<evidence type="ECO:0000313" key="3">
    <source>
        <dbReference type="Proteomes" id="UP000528457"/>
    </source>
</evidence>
<feature type="transmembrane region" description="Helical" evidence="1">
    <location>
        <begin position="81"/>
        <end position="100"/>
    </location>
</feature>
<sequence length="144" mass="16403">MLDTALTIVLVLNTIWFFGGYHTFDIRGRIFAKIVVPREHRDTPVMETLVHSGKFVAGFNLAFMVLNALLLFNMGLFDKNLQWTILLLAFAVAHGTQFAYNVPVALQNRRGEGVWQVKGLMLFIFVTDFTLMMFNGILSLLYLI</sequence>
<dbReference type="RefSeq" id="WP_166844000.1">
    <property type="nucleotide sequence ID" value="NZ_JAAONY010000003.1"/>
</dbReference>
<dbReference type="InParanoid" id="A0A7X0JWX5"/>
<keyword evidence="1" id="KW-0472">Membrane</keyword>